<dbReference type="Pfam" id="PF00400">
    <property type="entry name" value="WD40"/>
    <property type="match status" value="1"/>
</dbReference>
<dbReference type="InterPro" id="IPR036322">
    <property type="entry name" value="WD40_repeat_dom_sf"/>
</dbReference>
<gene>
    <name evidence="9" type="primary">utp7</name>
    <name evidence="8" type="ORF">SJAG_04908</name>
</gene>
<dbReference type="Gene3D" id="2.130.10.10">
    <property type="entry name" value="YVTN repeat-like/Quinoprotein amine dehydrogenase"/>
    <property type="match status" value="1"/>
</dbReference>
<dbReference type="PROSITE" id="PS50294">
    <property type="entry name" value="WD_REPEATS_REGION"/>
    <property type="match status" value="1"/>
</dbReference>
<dbReference type="InterPro" id="IPR012952">
    <property type="entry name" value="BING4_C_dom"/>
</dbReference>
<sequence>MSEIQKLDLSETGAVAKYSRGKKIGYKKIRDKKLRSNIQKIEERIDVAENALAGAEFLQVDEPGYLEAEGLEKTYKFTQKELVDNVAIETAQKGFSLKLDKFGGYTFDYTRDGAMVLMGGRKGHIAAFDWRRGKLQTELHLQETVRDVKWFHNHQYFAVAQKKYVYVYDNTGTEIHCLKRHIEVNAMDFLPYHLLLTTIGNAGYLKYQDVSTGQLVSELRTGLGASHVLRQNPYNAVMHVGHANGQVTLWAPTSTTPLVKMLCHRGPIRDVAIDREGKYMVTAGADSLLKVWDVRTFKEVHSYYTPTPSQRLSLSDRGVLAVGWGPHVTMWKDALRTKQKSPYMNHLLPSSSVVDLHYCPYEDILGVGHQNGFESLIVPGSGEPNYDSYENNPFASKKQRQETEVRQLLEKLRPDMISLTPEFIGTVDRAAPSIRKAEVQEEKPKEEKWVPRDRARGKNSALRRVLRKRAHNVVDERRLKVEQALAREKEMRAARVRREQGLPALKEKWGPALARFAQHKRT</sequence>
<evidence type="ECO:0000256" key="5">
    <source>
        <dbReference type="PROSITE-ProRule" id="PRU00221"/>
    </source>
</evidence>
<name>B6K832_SCHJY</name>
<dbReference type="FunFam" id="2.130.10.10:FF:000680">
    <property type="entry name" value="UTP7p Nucleolar protein"/>
    <property type="match status" value="1"/>
</dbReference>
<evidence type="ECO:0000313" key="8">
    <source>
        <dbReference type="EMBL" id="EEB09686.1"/>
    </source>
</evidence>
<dbReference type="STRING" id="402676.B6K832"/>
<dbReference type="InterPro" id="IPR001680">
    <property type="entry name" value="WD40_rpt"/>
</dbReference>
<dbReference type="Proteomes" id="UP000001744">
    <property type="component" value="Unassembled WGS sequence"/>
</dbReference>
<evidence type="ECO:0000256" key="6">
    <source>
        <dbReference type="SAM" id="Coils"/>
    </source>
</evidence>
<evidence type="ECO:0000313" key="10">
    <source>
        <dbReference type="Proteomes" id="UP000001744"/>
    </source>
</evidence>
<dbReference type="Pfam" id="PF08149">
    <property type="entry name" value="BING4CT"/>
    <property type="match status" value="1"/>
</dbReference>
<dbReference type="HOGENOM" id="CLU_022996_1_1_1"/>
<evidence type="ECO:0000313" key="9">
    <source>
        <dbReference type="JaponicusDB" id="SJAG_04908"/>
    </source>
</evidence>
<keyword evidence="2 5" id="KW-0853">WD repeat</keyword>
<dbReference type="GO" id="GO:0000472">
    <property type="term" value="P:endonucleolytic cleavage to generate mature 5'-end of SSU-rRNA from (SSU-rRNA, 5.8S rRNA, LSU-rRNA)"/>
    <property type="evidence" value="ECO:0007669"/>
    <property type="project" value="EnsemblFungi"/>
</dbReference>
<dbReference type="PROSITE" id="PS00678">
    <property type="entry name" value="WD_REPEATS_1"/>
    <property type="match status" value="1"/>
</dbReference>
<feature type="repeat" description="WD" evidence="5">
    <location>
        <begin position="261"/>
        <end position="302"/>
    </location>
</feature>
<dbReference type="InterPro" id="IPR019775">
    <property type="entry name" value="WD40_repeat_CS"/>
</dbReference>
<comment type="subcellular location">
    <subcellularLocation>
        <location evidence="1">Nucleus</location>
        <location evidence="1">Nucleolus</location>
    </subcellularLocation>
</comment>
<dbReference type="AlphaFoldDB" id="B6K832"/>
<dbReference type="GO" id="GO:0032040">
    <property type="term" value="C:small-subunit processome"/>
    <property type="evidence" value="ECO:0000318"/>
    <property type="project" value="GO_Central"/>
</dbReference>
<dbReference type="GO" id="GO:0000462">
    <property type="term" value="P:maturation of SSU-rRNA from tricistronic rRNA transcript (SSU-rRNA, 5.8S rRNA, LSU-rRNA)"/>
    <property type="evidence" value="ECO:0000318"/>
    <property type="project" value="GO_Central"/>
</dbReference>
<organism evidence="8 10">
    <name type="scientific">Schizosaccharomyces japonicus (strain yFS275 / FY16936)</name>
    <name type="common">Fission yeast</name>
    <dbReference type="NCBI Taxonomy" id="402676"/>
    <lineage>
        <taxon>Eukaryota</taxon>
        <taxon>Fungi</taxon>
        <taxon>Dikarya</taxon>
        <taxon>Ascomycota</taxon>
        <taxon>Taphrinomycotina</taxon>
        <taxon>Schizosaccharomycetes</taxon>
        <taxon>Schizosaccharomycetales</taxon>
        <taxon>Schizosaccharomycetaceae</taxon>
        <taxon>Schizosaccharomyces</taxon>
    </lineage>
</organism>
<dbReference type="PROSITE" id="PS50082">
    <property type="entry name" value="WD_REPEATS_2"/>
    <property type="match status" value="1"/>
</dbReference>
<dbReference type="PANTHER" id="PTHR14085">
    <property type="entry name" value="WD-REPEAT PROTEIN BING4"/>
    <property type="match status" value="1"/>
</dbReference>
<reference evidence="8 10" key="1">
    <citation type="journal article" date="2011" name="Science">
        <title>Comparative functional genomics of the fission yeasts.</title>
        <authorList>
            <person name="Rhind N."/>
            <person name="Chen Z."/>
            <person name="Yassour M."/>
            <person name="Thompson D.A."/>
            <person name="Haas B.J."/>
            <person name="Habib N."/>
            <person name="Wapinski I."/>
            <person name="Roy S."/>
            <person name="Lin M.F."/>
            <person name="Heiman D.I."/>
            <person name="Young S.K."/>
            <person name="Furuya K."/>
            <person name="Guo Y."/>
            <person name="Pidoux A."/>
            <person name="Chen H.M."/>
            <person name="Robbertse B."/>
            <person name="Goldberg J.M."/>
            <person name="Aoki K."/>
            <person name="Bayne E.H."/>
            <person name="Berlin A.M."/>
            <person name="Desjardins C.A."/>
            <person name="Dobbs E."/>
            <person name="Dukaj L."/>
            <person name="Fan L."/>
            <person name="FitzGerald M.G."/>
            <person name="French C."/>
            <person name="Gujja S."/>
            <person name="Hansen K."/>
            <person name="Keifenheim D."/>
            <person name="Levin J.Z."/>
            <person name="Mosher R.A."/>
            <person name="Mueller C.A."/>
            <person name="Pfiffner J."/>
            <person name="Priest M."/>
            <person name="Russ C."/>
            <person name="Smialowska A."/>
            <person name="Swoboda P."/>
            <person name="Sykes S.M."/>
            <person name="Vaughn M."/>
            <person name="Vengrova S."/>
            <person name="Yoder R."/>
            <person name="Zeng Q."/>
            <person name="Allshire R."/>
            <person name="Baulcombe D."/>
            <person name="Birren B.W."/>
            <person name="Brown W."/>
            <person name="Ekwall K."/>
            <person name="Kellis M."/>
            <person name="Leatherwood J."/>
            <person name="Levin H."/>
            <person name="Margalit H."/>
            <person name="Martienssen R."/>
            <person name="Nieduszynski C.A."/>
            <person name="Spatafora J.W."/>
            <person name="Friedman N."/>
            <person name="Dalgaard J.Z."/>
            <person name="Baumann P."/>
            <person name="Niki H."/>
            <person name="Regev A."/>
            <person name="Nusbaum C."/>
        </authorList>
    </citation>
    <scope>NUCLEOTIDE SEQUENCE [LARGE SCALE GENOMIC DNA]</scope>
    <source>
        <strain evidence="10">yFS275 / FY16936</strain>
    </source>
</reference>
<keyword evidence="6" id="KW-0175">Coiled coil</keyword>
<keyword evidence="10" id="KW-1185">Reference proteome</keyword>
<dbReference type="GO" id="GO:0000480">
    <property type="term" value="P:endonucleolytic cleavage in 5'-ETS of tricistronic rRNA transcript (SSU-rRNA, 5.8S rRNA, LSU-rRNA)"/>
    <property type="evidence" value="ECO:0007669"/>
    <property type="project" value="EnsemblFungi"/>
</dbReference>
<feature type="coiled-coil region" evidence="6">
    <location>
        <begin position="31"/>
        <end position="58"/>
    </location>
</feature>
<evidence type="ECO:0000256" key="3">
    <source>
        <dbReference type="ARBA" id="ARBA00022737"/>
    </source>
</evidence>
<dbReference type="FunFam" id="2.130.10.10:FF:001271">
    <property type="entry name" value="Probable U3 small nucleolar RNA-associated protein 7"/>
    <property type="match status" value="1"/>
</dbReference>
<dbReference type="RefSeq" id="XP_002175979.1">
    <property type="nucleotide sequence ID" value="XM_002175943.2"/>
</dbReference>
<dbReference type="eggNOG" id="KOG1272">
    <property type="taxonomic scope" value="Eukaryota"/>
</dbReference>
<feature type="domain" description="BING4 C-terminal" evidence="7">
    <location>
        <begin position="342"/>
        <end position="421"/>
    </location>
</feature>
<evidence type="ECO:0000256" key="1">
    <source>
        <dbReference type="ARBA" id="ARBA00004604"/>
    </source>
</evidence>
<keyword evidence="3" id="KW-0677">Repeat</keyword>
<evidence type="ECO:0000256" key="4">
    <source>
        <dbReference type="ARBA" id="ARBA00023242"/>
    </source>
</evidence>
<dbReference type="GO" id="GO:0030688">
    <property type="term" value="C:preribosome, small subunit precursor"/>
    <property type="evidence" value="ECO:0007669"/>
    <property type="project" value="EnsemblFungi"/>
</dbReference>
<dbReference type="InterPro" id="IPR015943">
    <property type="entry name" value="WD40/YVTN_repeat-like_dom_sf"/>
</dbReference>
<dbReference type="SMART" id="SM01033">
    <property type="entry name" value="BING4CT"/>
    <property type="match status" value="1"/>
</dbReference>
<dbReference type="GO" id="GO:0000447">
    <property type="term" value="P:endonucleolytic cleavage in ITS1 to separate SSU-rRNA from 5.8S rRNA and LSU-rRNA from tricistronic rRNA transcript (SSU-rRNA, 5.8S rRNA, LSU-rRNA)"/>
    <property type="evidence" value="ECO:0007669"/>
    <property type="project" value="EnsemblFungi"/>
</dbReference>
<accession>B6K832</accession>
<evidence type="ECO:0000259" key="7">
    <source>
        <dbReference type="SMART" id="SM01033"/>
    </source>
</evidence>
<proteinExistence type="predicted"/>
<dbReference type="GeneID" id="7050340"/>
<dbReference type="GO" id="GO:0005730">
    <property type="term" value="C:nucleolus"/>
    <property type="evidence" value="ECO:0000318"/>
    <property type="project" value="GO_Central"/>
</dbReference>
<dbReference type="OMA" id="EFLPYHW"/>
<dbReference type="PANTHER" id="PTHR14085:SF3">
    <property type="entry name" value="WD REPEAT-CONTAINING PROTEIN 46"/>
    <property type="match status" value="1"/>
</dbReference>
<dbReference type="OrthoDB" id="10251154at2759"/>
<evidence type="ECO:0000256" key="2">
    <source>
        <dbReference type="ARBA" id="ARBA00022574"/>
    </source>
</evidence>
<protein>
    <submittedName>
        <fullName evidence="8">U3 snoRNP-associated protein Utp7</fullName>
    </submittedName>
</protein>
<dbReference type="SUPFAM" id="SSF50978">
    <property type="entry name" value="WD40 repeat-like"/>
    <property type="match status" value="1"/>
</dbReference>
<dbReference type="VEuPathDB" id="FungiDB:SJAG_04908"/>
<dbReference type="JaponicusDB" id="SJAG_04908">
    <property type="gene designation" value="utp7"/>
</dbReference>
<dbReference type="InterPro" id="IPR040315">
    <property type="entry name" value="WDR46/Utp7"/>
</dbReference>
<dbReference type="EMBL" id="KE651167">
    <property type="protein sequence ID" value="EEB09686.1"/>
    <property type="molecule type" value="Genomic_DNA"/>
</dbReference>
<dbReference type="SMART" id="SM00320">
    <property type="entry name" value="WD40"/>
    <property type="match status" value="3"/>
</dbReference>
<keyword evidence="4" id="KW-0539">Nucleus</keyword>